<dbReference type="AlphaFoldDB" id="A0A3M7SWD2"/>
<gene>
    <name evidence="1" type="ORF">BpHYR1_044229</name>
</gene>
<keyword evidence="2" id="KW-1185">Reference proteome</keyword>
<evidence type="ECO:0000313" key="2">
    <source>
        <dbReference type="Proteomes" id="UP000276133"/>
    </source>
</evidence>
<proteinExistence type="predicted"/>
<evidence type="ECO:0000313" key="1">
    <source>
        <dbReference type="EMBL" id="RNA39985.1"/>
    </source>
</evidence>
<dbReference type="Proteomes" id="UP000276133">
    <property type="component" value="Unassembled WGS sequence"/>
</dbReference>
<sequence length="61" mass="7429">MLHNCRFLIDDYDKKRISMNLKMISKLNNMIRIKMNEIDWFTKNNNRSYAMILTLAVRGQY</sequence>
<name>A0A3M7SWD2_BRAPC</name>
<organism evidence="1 2">
    <name type="scientific">Brachionus plicatilis</name>
    <name type="common">Marine rotifer</name>
    <name type="synonym">Brachionus muelleri</name>
    <dbReference type="NCBI Taxonomy" id="10195"/>
    <lineage>
        <taxon>Eukaryota</taxon>
        <taxon>Metazoa</taxon>
        <taxon>Spiralia</taxon>
        <taxon>Gnathifera</taxon>
        <taxon>Rotifera</taxon>
        <taxon>Eurotatoria</taxon>
        <taxon>Monogononta</taxon>
        <taxon>Pseudotrocha</taxon>
        <taxon>Ploima</taxon>
        <taxon>Brachionidae</taxon>
        <taxon>Brachionus</taxon>
    </lineage>
</organism>
<protein>
    <submittedName>
        <fullName evidence="1">Uncharacterized protein</fullName>
    </submittedName>
</protein>
<dbReference type="EMBL" id="REGN01000690">
    <property type="protein sequence ID" value="RNA39985.1"/>
    <property type="molecule type" value="Genomic_DNA"/>
</dbReference>
<comment type="caution">
    <text evidence="1">The sequence shown here is derived from an EMBL/GenBank/DDBJ whole genome shotgun (WGS) entry which is preliminary data.</text>
</comment>
<reference evidence="1 2" key="1">
    <citation type="journal article" date="2018" name="Sci. Rep.">
        <title>Genomic signatures of local adaptation to the degree of environmental predictability in rotifers.</title>
        <authorList>
            <person name="Franch-Gras L."/>
            <person name="Hahn C."/>
            <person name="Garcia-Roger E.M."/>
            <person name="Carmona M.J."/>
            <person name="Serra M."/>
            <person name="Gomez A."/>
        </authorList>
    </citation>
    <scope>NUCLEOTIDE SEQUENCE [LARGE SCALE GENOMIC DNA]</scope>
    <source>
        <strain evidence="1">HYR1</strain>
    </source>
</reference>
<accession>A0A3M7SWD2</accession>